<dbReference type="EMBL" id="RCMK01000566">
    <property type="protein sequence ID" value="KAG2921545.1"/>
    <property type="molecule type" value="Genomic_DNA"/>
</dbReference>
<dbReference type="PANTHER" id="PTHR40866">
    <property type="entry name" value="BED-TYPE DOMAIN-CONTAINING PROTEIN"/>
    <property type="match status" value="1"/>
</dbReference>
<dbReference type="EMBL" id="RCMV01000745">
    <property type="protein sequence ID" value="KAG3213312.1"/>
    <property type="molecule type" value="Genomic_DNA"/>
</dbReference>
<gene>
    <name evidence="2" type="ORF">PC117_g16204</name>
    <name evidence="3" type="ORF">PC129_g15746</name>
</gene>
<comment type="caution">
    <text evidence="3">The sequence shown here is derived from an EMBL/GenBank/DDBJ whole genome shotgun (WGS) entry which is preliminary data.</text>
</comment>
<dbReference type="VEuPathDB" id="FungiDB:PC110_g21091"/>
<dbReference type="VEuPathDB" id="FungiDB:PC110_g22125"/>
<protein>
    <submittedName>
        <fullName evidence="3">Uncharacterized protein</fullName>
    </submittedName>
</protein>
<organism evidence="3 4">
    <name type="scientific">Phytophthora cactorum</name>
    <dbReference type="NCBI Taxonomy" id="29920"/>
    <lineage>
        <taxon>Eukaryota</taxon>
        <taxon>Sar</taxon>
        <taxon>Stramenopiles</taxon>
        <taxon>Oomycota</taxon>
        <taxon>Peronosporomycetes</taxon>
        <taxon>Peronosporales</taxon>
        <taxon>Peronosporaceae</taxon>
        <taxon>Phytophthora</taxon>
    </lineage>
</organism>
<dbReference type="VEuPathDB" id="FungiDB:PC110_g12230"/>
<proteinExistence type="predicted"/>
<dbReference type="Proteomes" id="UP000736787">
    <property type="component" value="Unassembled WGS sequence"/>
</dbReference>
<evidence type="ECO:0000313" key="3">
    <source>
        <dbReference type="EMBL" id="KAG3213312.1"/>
    </source>
</evidence>
<feature type="compositionally biased region" description="Polar residues" evidence="1">
    <location>
        <begin position="397"/>
        <end position="414"/>
    </location>
</feature>
<reference evidence="3" key="1">
    <citation type="submission" date="2018-05" db="EMBL/GenBank/DDBJ databases">
        <title>Effector identification in a new, highly contiguous assembly of the strawberry crown rot pathogen Phytophthora cactorum.</title>
        <authorList>
            <person name="Armitage A.D."/>
            <person name="Nellist C.F."/>
            <person name="Bates H."/>
            <person name="Vickerstaff R.J."/>
            <person name="Harrison R.J."/>
        </authorList>
    </citation>
    <scope>NUCLEOTIDE SEQUENCE</scope>
    <source>
        <strain evidence="2">4040</strain>
        <strain evidence="3">P421</strain>
    </source>
</reference>
<feature type="compositionally biased region" description="Basic and acidic residues" evidence="1">
    <location>
        <begin position="419"/>
        <end position="438"/>
    </location>
</feature>
<dbReference type="Proteomes" id="UP000760860">
    <property type="component" value="Unassembled WGS sequence"/>
</dbReference>
<evidence type="ECO:0000313" key="2">
    <source>
        <dbReference type="EMBL" id="KAG2921545.1"/>
    </source>
</evidence>
<evidence type="ECO:0000313" key="4">
    <source>
        <dbReference type="Proteomes" id="UP000760860"/>
    </source>
</evidence>
<dbReference type="AlphaFoldDB" id="A0A8T1HQ28"/>
<accession>A0A8T1HQ28</accession>
<evidence type="ECO:0000256" key="1">
    <source>
        <dbReference type="SAM" id="MobiDB-lite"/>
    </source>
</evidence>
<dbReference type="InterPro" id="IPR012337">
    <property type="entry name" value="RNaseH-like_sf"/>
</dbReference>
<sequence>MRSAVPAETGTLVPWIRRRSLNRFGWLLWTVPAAALLYSNLDPIGEEQLMEGIACVVQHVKTIMRSELPDYFGLKLDGWSHNSEHYLAVFVCYELGGQPRCHFLAVAPLVQAPGQDLSAQGHVDFLRDILSQDYGKTLENCIYLVGDNCATNRRLATLMGVPLLGCASHRLNLTTQNLLENFKNELAQVRDLMIKLKSLNQSAKLRYVQDEIATGIEPSDALELHILHGQPLCKAPWFIQDDDDLAEYLPSPAGNRTLRKLLEDLKKIESVSKELQSKSVSIADVRSYFDALIELWPEFATYLGPGAAIVQNPHFEAGCVKVQHGESAKLTRSEKAALNRFAVLEAVEQPLAADHETTGSFVEQVKKKRKTSTPTATYMLLQSPPPHFKHGGALFQCGQSHPRPSTAASSTSYTGDDFVPSHERRAVGRERRQRVLLD</sequence>
<name>A0A8T1HQ28_9STRA</name>
<dbReference type="SUPFAM" id="SSF53098">
    <property type="entry name" value="Ribonuclease H-like"/>
    <property type="match status" value="1"/>
</dbReference>
<dbReference type="PANTHER" id="PTHR40866:SF1">
    <property type="entry name" value="BED-TYPE DOMAIN-CONTAINING PROTEIN"/>
    <property type="match status" value="1"/>
</dbReference>
<feature type="region of interest" description="Disordered" evidence="1">
    <location>
        <begin position="396"/>
        <end position="438"/>
    </location>
</feature>